<evidence type="ECO:0000256" key="1">
    <source>
        <dbReference type="ARBA" id="ARBA00022741"/>
    </source>
</evidence>
<evidence type="ECO:0000256" key="5">
    <source>
        <dbReference type="ARBA" id="ARBA00047984"/>
    </source>
</evidence>
<dbReference type="EMBL" id="CAXITT010000282">
    <property type="protein sequence ID" value="CAL1538050.1"/>
    <property type="molecule type" value="Genomic_DNA"/>
</dbReference>
<dbReference type="Proteomes" id="UP001497497">
    <property type="component" value="Unassembled WGS sequence"/>
</dbReference>
<keyword evidence="2" id="KW-0378">Hydrolase</keyword>
<dbReference type="InterPro" id="IPR027417">
    <property type="entry name" value="P-loop_NTPase"/>
</dbReference>
<evidence type="ECO:0000256" key="2">
    <source>
        <dbReference type="ARBA" id="ARBA00022801"/>
    </source>
</evidence>
<organism evidence="6 7">
    <name type="scientific">Lymnaea stagnalis</name>
    <name type="common">Great pond snail</name>
    <name type="synonym">Helix stagnalis</name>
    <dbReference type="NCBI Taxonomy" id="6523"/>
    <lineage>
        <taxon>Eukaryota</taxon>
        <taxon>Metazoa</taxon>
        <taxon>Spiralia</taxon>
        <taxon>Lophotrochozoa</taxon>
        <taxon>Mollusca</taxon>
        <taxon>Gastropoda</taxon>
        <taxon>Heterobranchia</taxon>
        <taxon>Euthyneura</taxon>
        <taxon>Panpulmonata</taxon>
        <taxon>Hygrophila</taxon>
        <taxon>Lymnaeoidea</taxon>
        <taxon>Lymnaeidae</taxon>
        <taxon>Lymnaea</taxon>
    </lineage>
</organism>
<name>A0AAV2I093_LYMST</name>
<evidence type="ECO:0000313" key="6">
    <source>
        <dbReference type="EMBL" id="CAL1538050.1"/>
    </source>
</evidence>
<keyword evidence="4" id="KW-0067">ATP-binding</keyword>
<evidence type="ECO:0000256" key="4">
    <source>
        <dbReference type="ARBA" id="ARBA00022840"/>
    </source>
</evidence>
<proteinExistence type="predicted"/>
<feature type="non-terminal residue" evidence="6">
    <location>
        <position position="60"/>
    </location>
</feature>
<dbReference type="GO" id="GO:0055087">
    <property type="term" value="C:Ski complex"/>
    <property type="evidence" value="ECO:0007669"/>
    <property type="project" value="TreeGrafter"/>
</dbReference>
<keyword evidence="7" id="KW-1185">Reference proteome</keyword>
<accession>A0AAV2I093</accession>
<protein>
    <recommendedName>
        <fullName evidence="8">Helicase C-terminal domain-containing protein</fullName>
    </recommendedName>
</protein>
<gene>
    <name evidence="6" type="ORF">GSLYS_00011871001</name>
</gene>
<keyword evidence="1" id="KW-0547">Nucleotide-binding</keyword>
<evidence type="ECO:0000256" key="3">
    <source>
        <dbReference type="ARBA" id="ARBA00022806"/>
    </source>
</evidence>
<keyword evidence="3" id="KW-0347">Helicase</keyword>
<dbReference type="GO" id="GO:0005524">
    <property type="term" value="F:ATP binding"/>
    <property type="evidence" value="ECO:0007669"/>
    <property type="project" value="UniProtKB-KW"/>
</dbReference>
<dbReference type="Gene3D" id="3.40.50.300">
    <property type="entry name" value="P-loop containing nucleotide triphosphate hydrolases"/>
    <property type="match status" value="1"/>
</dbReference>
<dbReference type="GO" id="GO:0016787">
    <property type="term" value="F:hydrolase activity"/>
    <property type="evidence" value="ECO:0007669"/>
    <property type="project" value="UniProtKB-KW"/>
</dbReference>
<dbReference type="InterPro" id="IPR050699">
    <property type="entry name" value="RNA-DNA_Helicase"/>
</dbReference>
<dbReference type="GO" id="GO:0003724">
    <property type="term" value="F:RNA helicase activity"/>
    <property type="evidence" value="ECO:0007669"/>
    <property type="project" value="UniProtKB-EC"/>
</dbReference>
<dbReference type="GO" id="GO:0070478">
    <property type="term" value="P:nuclear-transcribed mRNA catabolic process, 3'-5' exonucleolytic nonsense-mediated decay"/>
    <property type="evidence" value="ECO:0007669"/>
    <property type="project" value="TreeGrafter"/>
</dbReference>
<evidence type="ECO:0008006" key="8">
    <source>
        <dbReference type="Google" id="ProtNLM"/>
    </source>
</evidence>
<dbReference type="AlphaFoldDB" id="A0AAV2I093"/>
<sequence>MGVNMPAKTVLFESMMKFDGKALRPVLSSEYTQMSGRAGRRGHDTTGTVIVLCNGEVPNL</sequence>
<comment type="catalytic activity">
    <reaction evidence="5">
        <text>ATP + H2O = ADP + phosphate + H(+)</text>
        <dbReference type="Rhea" id="RHEA:13065"/>
        <dbReference type="ChEBI" id="CHEBI:15377"/>
        <dbReference type="ChEBI" id="CHEBI:15378"/>
        <dbReference type="ChEBI" id="CHEBI:30616"/>
        <dbReference type="ChEBI" id="CHEBI:43474"/>
        <dbReference type="ChEBI" id="CHEBI:456216"/>
        <dbReference type="EC" id="3.6.4.13"/>
    </reaction>
</comment>
<dbReference type="SUPFAM" id="SSF52540">
    <property type="entry name" value="P-loop containing nucleoside triphosphate hydrolases"/>
    <property type="match status" value="1"/>
</dbReference>
<comment type="caution">
    <text evidence="6">The sequence shown here is derived from an EMBL/GenBank/DDBJ whole genome shotgun (WGS) entry which is preliminary data.</text>
</comment>
<dbReference type="PANTHER" id="PTHR12131:SF1">
    <property type="entry name" value="ATP-DEPENDENT RNA HELICASE SUPV3L1, MITOCHONDRIAL-RELATED"/>
    <property type="match status" value="1"/>
</dbReference>
<dbReference type="PANTHER" id="PTHR12131">
    <property type="entry name" value="ATP-DEPENDENT RNA AND DNA HELICASE"/>
    <property type="match status" value="1"/>
</dbReference>
<evidence type="ECO:0000313" key="7">
    <source>
        <dbReference type="Proteomes" id="UP001497497"/>
    </source>
</evidence>
<reference evidence="6 7" key="1">
    <citation type="submission" date="2024-04" db="EMBL/GenBank/DDBJ databases">
        <authorList>
            <consortium name="Genoscope - CEA"/>
            <person name="William W."/>
        </authorList>
    </citation>
    <scope>NUCLEOTIDE SEQUENCE [LARGE SCALE GENOMIC DNA]</scope>
</reference>